<name>F8LAJ3_9BACT</name>
<organism evidence="2">
    <name type="scientific">Waddlia chondrophila 2032/99</name>
    <dbReference type="NCBI Taxonomy" id="765953"/>
    <lineage>
        <taxon>Bacteria</taxon>
        <taxon>Pseudomonadati</taxon>
        <taxon>Chlamydiota</taxon>
        <taxon>Chlamydiia</taxon>
        <taxon>Parachlamydiales</taxon>
        <taxon>Waddliaceae</taxon>
        <taxon>Waddlia</taxon>
    </lineage>
</organism>
<proteinExistence type="predicted"/>
<keyword evidence="1" id="KW-0812">Transmembrane</keyword>
<evidence type="ECO:0000256" key="1">
    <source>
        <dbReference type="SAM" id="Phobius"/>
    </source>
</evidence>
<accession>F8LAJ3</accession>
<reference evidence="2" key="1">
    <citation type="submission" date="2011-05" db="EMBL/GenBank/DDBJ databases">
        <title>Unity in variety -- the pan-genome of the Chlamydiae.</title>
        <authorList>
            <person name="Collingro A."/>
            <person name="Tischler P."/>
            <person name="Weinmaier T."/>
            <person name="Penz T."/>
            <person name="Heinz E."/>
            <person name="Brunham R.C."/>
            <person name="Read T.D."/>
            <person name="Bavoil P.M."/>
            <person name="Sachse K."/>
            <person name="Kahane S."/>
            <person name="Friedman M.G."/>
            <person name="Rattei T."/>
            <person name="Myers G.S.A."/>
            <person name="Horn M."/>
        </authorList>
    </citation>
    <scope>NUCLEOTIDE SEQUENCE</scope>
    <source>
        <strain evidence="2">2032/99</strain>
    </source>
</reference>
<dbReference type="InterPro" id="IPR010539">
    <property type="entry name" value="BaxI_1-like"/>
</dbReference>
<dbReference type="Pfam" id="PF12811">
    <property type="entry name" value="BaxI_1"/>
    <property type="match status" value="1"/>
</dbReference>
<dbReference type="PANTHER" id="PTHR41282">
    <property type="entry name" value="CONSERVED TRANSMEMBRANE PROTEIN-RELATED"/>
    <property type="match status" value="1"/>
</dbReference>
<dbReference type="PANTHER" id="PTHR41282:SF1">
    <property type="entry name" value="CONSERVED TRANSMEMBRANE PROTEIN-RELATED"/>
    <property type="match status" value="1"/>
</dbReference>
<feature type="non-terminal residue" evidence="2">
    <location>
        <position position="1"/>
    </location>
</feature>
<feature type="transmembrane region" description="Helical" evidence="1">
    <location>
        <begin position="36"/>
        <end position="53"/>
    </location>
</feature>
<feature type="transmembrane region" description="Helical" evidence="1">
    <location>
        <begin position="177"/>
        <end position="201"/>
    </location>
</feature>
<protein>
    <submittedName>
        <fullName evidence="2">Putative membrane protein</fullName>
    </submittedName>
</protein>
<feature type="transmembrane region" description="Helical" evidence="1">
    <location>
        <begin position="149"/>
        <end position="171"/>
    </location>
</feature>
<evidence type="ECO:0000313" key="2">
    <source>
        <dbReference type="EMBL" id="CCB90503.1"/>
    </source>
</evidence>
<keyword evidence="1" id="KW-0472">Membrane</keyword>
<feature type="transmembrane region" description="Helical" evidence="1">
    <location>
        <begin position="116"/>
        <end position="137"/>
    </location>
</feature>
<gene>
    <name evidence="2" type="ORF">WCH_BB08190</name>
</gene>
<dbReference type="EMBL" id="FR872616">
    <property type="protein sequence ID" value="CCB90503.1"/>
    <property type="molecule type" value="Genomic_DNA"/>
</dbReference>
<dbReference type="AlphaFoldDB" id="F8LAJ3"/>
<feature type="transmembrane region" description="Helical" evidence="1">
    <location>
        <begin position="65"/>
        <end position="83"/>
    </location>
</feature>
<feature type="transmembrane region" description="Helical" evidence="1">
    <location>
        <begin position="221"/>
        <end position="242"/>
    </location>
</feature>
<sequence>AMRSSNPTLQPETFRRSGVAAQGEEMTIQGVVNKTGLLLLCLLISAGWTWMQFFQSGGNPAAVQTWMWVGLLGGLGLAIATVFKKEWAPVTAPLYAFAEGLFIGGISSIFEASYPGIVVQATALTFGTMLAMLVAYRSGMVKATEGFKLGVVAATGGIAIVYFIAIVLSFFGVNLSFIYGNGALGIGFSLFVVVIAALNLVLDFDLIEQGAQYRLPKYMEWYCSFALMVTLIWLYIEFLRLLSKARSR</sequence>
<dbReference type="PIRSF" id="PIRSF009160">
    <property type="entry name" value="UCP009160"/>
    <property type="match status" value="1"/>
</dbReference>
<feature type="transmembrane region" description="Helical" evidence="1">
    <location>
        <begin position="90"/>
        <end position="110"/>
    </location>
</feature>
<keyword evidence="1" id="KW-1133">Transmembrane helix</keyword>